<dbReference type="Proteomes" id="UP001066276">
    <property type="component" value="Chromosome 3_2"/>
</dbReference>
<protein>
    <submittedName>
        <fullName evidence="1">Uncharacterized protein</fullName>
    </submittedName>
</protein>
<proteinExistence type="predicted"/>
<dbReference type="EMBL" id="JANPWB010000006">
    <property type="protein sequence ID" value="KAJ1179611.1"/>
    <property type="molecule type" value="Genomic_DNA"/>
</dbReference>
<name>A0AAV7TT48_PLEWA</name>
<comment type="caution">
    <text evidence="1">The sequence shown here is derived from an EMBL/GenBank/DDBJ whole genome shotgun (WGS) entry which is preliminary data.</text>
</comment>
<organism evidence="1 2">
    <name type="scientific">Pleurodeles waltl</name>
    <name type="common">Iberian ribbed newt</name>
    <dbReference type="NCBI Taxonomy" id="8319"/>
    <lineage>
        <taxon>Eukaryota</taxon>
        <taxon>Metazoa</taxon>
        <taxon>Chordata</taxon>
        <taxon>Craniata</taxon>
        <taxon>Vertebrata</taxon>
        <taxon>Euteleostomi</taxon>
        <taxon>Amphibia</taxon>
        <taxon>Batrachia</taxon>
        <taxon>Caudata</taxon>
        <taxon>Salamandroidea</taxon>
        <taxon>Salamandridae</taxon>
        <taxon>Pleurodelinae</taxon>
        <taxon>Pleurodeles</taxon>
    </lineage>
</organism>
<accession>A0AAV7TT48</accession>
<sequence>MLSPLAPDLHSSLFQTGRGACGSVVAPRGPVGSSVVPAGRGLFEFQVGVSGDAPRRPPPPGGLPLWVGEVLCLCRDAGLTSARGRGFFSRLRPPGCRCSLRSLRGEYSSPALTGASQ</sequence>
<dbReference type="AlphaFoldDB" id="A0AAV7TT48"/>
<gene>
    <name evidence="1" type="ORF">NDU88_004845</name>
</gene>
<keyword evidence="2" id="KW-1185">Reference proteome</keyword>
<evidence type="ECO:0000313" key="1">
    <source>
        <dbReference type="EMBL" id="KAJ1179611.1"/>
    </source>
</evidence>
<evidence type="ECO:0000313" key="2">
    <source>
        <dbReference type="Proteomes" id="UP001066276"/>
    </source>
</evidence>
<reference evidence="1" key="1">
    <citation type="journal article" date="2022" name="bioRxiv">
        <title>Sequencing and chromosome-scale assembly of the giantPleurodeles waltlgenome.</title>
        <authorList>
            <person name="Brown T."/>
            <person name="Elewa A."/>
            <person name="Iarovenko S."/>
            <person name="Subramanian E."/>
            <person name="Araus A.J."/>
            <person name="Petzold A."/>
            <person name="Susuki M."/>
            <person name="Suzuki K.-i.T."/>
            <person name="Hayashi T."/>
            <person name="Toyoda A."/>
            <person name="Oliveira C."/>
            <person name="Osipova E."/>
            <person name="Leigh N.D."/>
            <person name="Simon A."/>
            <person name="Yun M.H."/>
        </authorList>
    </citation>
    <scope>NUCLEOTIDE SEQUENCE</scope>
    <source>
        <strain evidence="1">20211129_DDA</strain>
        <tissue evidence="1">Liver</tissue>
    </source>
</reference>